<sequence length="568" mass="64376">MSNLNLNIKKKNTYDAIVIGSGASGGWAAKELCDRGLKTLVLERGRGVKHITDYPTASKAPWDFEYRGDLTREQKEDFKNARFMRAETFHWAIPDDEQPVVYEKPFRWVRGYHEGGKSLLWARQTQRWSDYDFEGPARDDFAVDWPIRYKDVEPWYDHVEKFAGIAGFNDNLDALPNSIVQPGWDLNCLEQHFKETIEKEYDDRFLIFGRCAHLTDPQKIHQEQGRTRCLSQRQCNRGCIYGGFFSSNASTLPWAAKTGNLTLRPHSVVHSVIYDDRKEKATGVRIIDANSKEMVEFYAKVIFVNGSAINSTAILLNSTSKRFPNGLGNDSGVLGKYIAWHNYRGRVSAKHPGFLDKKTAGAHPSHSYIPRFRNLYKHDQNFLRGYATGIGGGRGSYSSRDGIGDQLRENLLSRQLGGWGLSAWMMGETIPVEENHIRLHDTLKDKYGIPQIVFSCDWQENDDRMVEDFMTEIPKMMEMAGCTDIKASDSHHPPGSDIHEMGGVRMGKDPKTSMLDANHALHACKNVYVTDGACMTSTGTQNPTLTYMMFAARAANHAVDELNRKNLR</sequence>
<evidence type="ECO:0000256" key="1">
    <source>
        <dbReference type="ARBA" id="ARBA00001974"/>
    </source>
</evidence>
<evidence type="ECO:0000259" key="6">
    <source>
        <dbReference type="Pfam" id="PF00732"/>
    </source>
</evidence>
<accession>A0A0P7BUB8</accession>
<evidence type="ECO:0000313" key="8">
    <source>
        <dbReference type="EMBL" id="KPM48328.1"/>
    </source>
</evidence>
<dbReference type="Pfam" id="PF00732">
    <property type="entry name" value="GMC_oxred_N"/>
    <property type="match status" value="1"/>
</dbReference>
<comment type="cofactor">
    <cofactor evidence="1">
        <name>FAD</name>
        <dbReference type="ChEBI" id="CHEBI:57692"/>
    </cofactor>
</comment>
<dbReference type="SUPFAM" id="SSF54373">
    <property type="entry name" value="FAD-linked reductases, C-terminal domain"/>
    <property type="match status" value="1"/>
</dbReference>
<keyword evidence="4" id="KW-0274">FAD</keyword>
<feature type="domain" description="Glucose-methanol-choline oxidoreductase N-terminal" evidence="6">
    <location>
        <begin position="231"/>
        <end position="320"/>
    </location>
</feature>
<dbReference type="EMBL" id="LGTQ01000006">
    <property type="protein sequence ID" value="KPM48328.1"/>
    <property type="molecule type" value="Genomic_DNA"/>
</dbReference>
<dbReference type="GO" id="GO:0050660">
    <property type="term" value="F:flavin adenine dinucleotide binding"/>
    <property type="evidence" value="ECO:0007669"/>
    <property type="project" value="InterPro"/>
</dbReference>
<evidence type="ECO:0000256" key="3">
    <source>
        <dbReference type="ARBA" id="ARBA00022630"/>
    </source>
</evidence>
<dbReference type="Proteomes" id="UP000050454">
    <property type="component" value="Unassembled WGS sequence"/>
</dbReference>
<keyword evidence="9" id="KW-1185">Reference proteome</keyword>
<evidence type="ECO:0000313" key="9">
    <source>
        <dbReference type="Proteomes" id="UP000050454"/>
    </source>
</evidence>
<dbReference type="OrthoDB" id="1154541at2"/>
<dbReference type="STRING" id="1605367.AFM12_06665"/>
<reference evidence="8 9" key="1">
    <citation type="submission" date="2015-07" db="EMBL/GenBank/DDBJ databases">
        <title>The draft genome sequence of Leadbetterella sp. JN14-9.</title>
        <authorList>
            <person name="Liu Y."/>
            <person name="Du J."/>
            <person name="Shao Z."/>
        </authorList>
    </citation>
    <scope>NUCLEOTIDE SEQUENCE [LARGE SCALE GENOMIC DNA]</scope>
    <source>
        <strain evidence="8 9">JN14-9</strain>
    </source>
</reference>
<dbReference type="PANTHER" id="PTHR42784:SF1">
    <property type="entry name" value="PYRANOSE 2-OXIDASE"/>
    <property type="match status" value="1"/>
</dbReference>
<name>A0A0P7BUB8_9BACT</name>
<dbReference type="InterPro" id="IPR007867">
    <property type="entry name" value="GMC_OxRtase_C"/>
</dbReference>
<keyword evidence="3" id="KW-0285">Flavoprotein</keyword>
<comment type="similarity">
    <text evidence="2">Belongs to the GMC oxidoreductase family.</text>
</comment>
<dbReference type="SUPFAM" id="SSF51905">
    <property type="entry name" value="FAD/NAD(P)-binding domain"/>
    <property type="match status" value="1"/>
</dbReference>
<dbReference type="InterPro" id="IPR036188">
    <property type="entry name" value="FAD/NAD-bd_sf"/>
</dbReference>
<dbReference type="PATRIC" id="fig|1605367.3.peg.2702"/>
<dbReference type="InterPro" id="IPR000172">
    <property type="entry name" value="GMC_OxRdtase_N"/>
</dbReference>
<dbReference type="AlphaFoldDB" id="A0A0P7BUB8"/>
<dbReference type="Pfam" id="PF05199">
    <property type="entry name" value="GMC_oxred_C"/>
    <property type="match status" value="1"/>
</dbReference>
<feature type="domain" description="Glucose-methanol-choline oxidoreductase C-terminal" evidence="7">
    <location>
        <begin position="431"/>
        <end position="551"/>
    </location>
</feature>
<evidence type="ECO:0000256" key="2">
    <source>
        <dbReference type="ARBA" id="ARBA00010790"/>
    </source>
</evidence>
<dbReference type="Gene3D" id="3.50.50.60">
    <property type="entry name" value="FAD/NAD(P)-binding domain"/>
    <property type="match status" value="2"/>
</dbReference>
<proteinExistence type="inferred from homology"/>
<dbReference type="RefSeq" id="WP_055145658.1">
    <property type="nucleotide sequence ID" value="NZ_JXSZ01000006.1"/>
</dbReference>
<evidence type="ECO:0000256" key="4">
    <source>
        <dbReference type="ARBA" id="ARBA00022827"/>
    </source>
</evidence>
<evidence type="ECO:0000256" key="5">
    <source>
        <dbReference type="ARBA" id="ARBA00023002"/>
    </source>
</evidence>
<organism evidence="8 9">
    <name type="scientific">Jiulongibacter sediminis</name>
    <dbReference type="NCBI Taxonomy" id="1605367"/>
    <lineage>
        <taxon>Bacteria</taxon>
        <taxon>Pseudomonadati</taxon>
        <taxon>Bacteroidota</taxon>
        <taxon>Cytophagia</taxon>
        <taxon>Cytophagales</taxon>
        <taxon>Leadbetterellaceae</taxon>
        <taxon>Jiulongibacter</taxon>
    </lineage>
</organism>
<dbReference type="PANTHER" id="PTHR42784">
    <property type="entry name" value="PYRANOSE 2-OXIDASE"/>
    <property type="match status" value="1"/>
</dbReference>
<gene>
    <name evidence="8" type="ORF">AFM12_06665</name>
</gene>
<comment type="caution">
    <text evidence="8">The sequence shown here is derived from an EMBL/GenBank/DDBJ whole genome shotgun (WGS) entry which is preliminary data.</text>
</comment>
<dbReference type="GO" id="GO:0016614">
    <property type="term" value="F:oxidoreductase activity, acting on CH-OH group of donors"/>
    <property type="evidence" value="ECO:0007669"/>
    <property type="project" value="InterPro"/>
</dbReference>
<evidence type="ECO:0000259" key="7">
    <source>
        <dbReference type="Pfam" id="PF05199"/>
    </source>
</evidence>
<keyword evidence="5" id="KW-0560">Oxidoreductase</keyword>
<protein>
    <submittedName>
        <fullName evidence="8">GMC family oxidoreductase</fullName>
    </submittedName>
</protein>
<dbReference type="InterPro" id="IPR051473">
    <property type="entry name" value="P2Ox-like"/>
</dbReference>